<evidence type="ECO:0000313" key="2">
    <source>
        <dbReference type="EMBL" id="MDA0136406.1"/>
    </source>
</evidence>
<feature type="compositionally biased region" description="Basic and acidic residues" evidence="1">
    <location>
        <begin position="73"/>
        <end position="88"/>
    </location>
</feature>
<dbReference type="Proteomes" id="UP001147700">
    <property type="component" value="Unassembled WGS sequence"/>
</dbReference>
<comment type="caution">
    <text evidence="2">The sequence shown here is derived from an EMBL/GenBank/DDBJ whole genome shotgun (WGS) entry which is preliminary data.</text>
</comment>
<accession>A0ABT4RCZ4</accession>
<protein>
    <submittedName>
        <fullName evidence="2">Uncharacterized protein</fullName>
    </submittedName>
</protein>
<organism evidence="2 3">
    <name type="scientific">Solirubrobacter deserti</name>
    <dbReference type="NCBI Taxonomy" id="2282478"/>
    <lineage>
        <taxon>Bacteria</taxon>
        <taxon>Bacillati</taxon>
        <taxon>Actinomycetota</taxon>
        <taxon>Thermoleophilia</taxon>
        <taxon>Solirubrobacterales</taxon>
        <taxon>Solirubrobacteraceae</taxon>
        <taxon>Solirubrobacter</taxon>
    </lineage>
</organism>
<name>A0ABT4RCZ4_9ACTN</name>
<dbReference type="EMBL" id="JAPCID010000003">
    <property type="protein sequence ID" value="MDA0136406.1"/>
    <property type="molecule type" value="Genomic_DNA"/>
</dbReference>
<reference evidence="2" key="1">
    <citation type="submission" date="2022-10" db="EMBL/GenBank/DDBJ databases">
        <title>The WGS of Solirubrobacter sp. CPCC 204708.</title>
        <authorList>
            <person name="Jiang Z."/>
        </authorList>
    </citation>
    <scope>NUCLEOTIDE SEQUENCE</scope>
    <source>
        <strain evidence="2">CPCC 204708</strain>
    </source>
</reference>
<proteinExistence type="predicted"/>
<evidence type="ECO:0000313" key="3">
    <source>
        <dbReference type="Proteomes" id="UP001147700"/>
    </source>
</evidence>
<sequence length="280" mass="31034">MAEPRPSTKEAILEVIGSGAATETEIKAATGFSSSRITPERIRMWQDGIIEPENEDGWTAALRNRPKTVRWRRVDDQDRQKEVAERAATRKTRNAKPSAEEEARRIVEALSDPTVNRLVLQLTKAGPGSRRAVREAEKVLKQQHSDARQRARQAERDKATNADFQRMIATLWDARGAVAAIDAHLIRERARVSNGEPRLIADADWLVALRDVRTIIESFGTMWKNVRDLGDADAPCPACGAPQAAEHRGLNPQIVDTSAEEFTEAEIVSEDIVDADAAAM</sequence>
<feature type="region of interest" description="Disordered" evidence="1">
    <location>
        <begin position="73"/>
        <end position="102"/>
    </location>
</feature>
<evidence type="ECO:0000256" key="1">
    <source>
        <dbReference type="SAM" id="MobiDB-lite"/>
    </source>
</evidence>
<gene>
    <name evidence="2" type="ORF">OJ962_02780</name>
</gene>
<dbReference type="RefSeq" id="WP_270006165.1">
    <property type="nucleotide sequence ID" value="NZ_JAPCID010000003.1"/>
</dbReference>
<keyword evidence="3" id="KW-1185">Reference proteome</keyword>